<evidence type="ECO:0000256" key="1">
    <source>
        <dbReference type="ARBA" id="ARBA00007316"/>
    </source>
</evidence>
<keyword evidence="4" id="KW-0547">Nucleotide-binding</keyword>
<dbReference type="GO" id="GO:0004715">
    <property type="term" value="F:non-membrane spanning protein tyrosine kinase activity"/>
    <property type="evidence" value="ECO:0007669"/>
    <property type="project" value="UniProtKB-EC"/>
</dbReference>
<evidence type="ECO:0000256" key="5">
    <source>
        <dbReference type="ARBA" id="ARBA00022777"/>
    </source>
</evidence>
<name>A0A3B0YIU8_9ZZZZ</name>
<dbReference type="AlphaFoldDB" id="A0A3B0YIU8"/>
<dbReference type="NCBIfam" id="TIGR01007">
    <property type="entry name" value="eps_fam"/>
    <property type="match status" value="1"/>
</dbReference>
<dbReference type="InterPro" id="IPR050445">
    <property type="entry name" value="Bact_polysacc_biosynth/exp"/>
</dbReference>
<dbReference type="InterPro" id="IPR027417">
    <property type="entry name" value="P-loop_NTPase"/>
</dbReference>
<evidence type="ECO:0000256" key="8">
    <source>
        <dbReference type="ARBA" id="ARBA00051245"/>
    </source>
</evidence>
<dbReference type="SUPFAM" id="SSF52540">
    <property type="entry name" value="P-loop containing nucleoside triphosphate hydrolases"/>
    <property type="match status" value="1"/>
</dbReference>
<dbReference type="EMBL" id="UOFK01000236">
    <property type="protein sequence ID" value="VAW80835.1"/>
    <property type="molecule type" value="Genomic_DNA"/>
</dbReference>
<comment type="catalytic activity">
    <reaction evidence="8">
        <text>L-tyrosyl-[protein] + ATP = O-phospho-L-tyrosyl-[protein] + ADP + H(+)</text>
        <dbReference type="Rhea" id="RHEA:10596"/>
        <dbReference type="Rhea" id="RHEA-COMP:10136"/>
        <dbReference type="Rhea" id="RHEA-COMP:20101"/>
        <dbReference type="ChEBI" id="CHEBI:15378"/>
        <dbReference type="ChEBI" id="CHEBI:30616"/>
        <dbReference type="ChEBI" id="CHEBI:46858"/>
        <dbReference type="ChEBI" id="CHEBI:61978"/>
        <dbReference type="ChEBI" id="CHEBI:456216"/>
        <dbReference type="EC" id="2.7.10.2"/>
    </reaction>
</comment>
<evidence type="ECO:0000313" key="10">
    <source>
        <dbReference type="EMBL" id="VAW80835.1"/>
    </source>
</evidence>
<sequence length="340" mass="37804">MKIKNLMDHLNNAQDAGKVTPASEDDSSSWHDEKVTYIENARVETVAEQAEQKALLVNGTQWANQSMGDILIELGKLNIDDIGRIIDYQREKGLYFGEAAIELKLVNQDDILQALSTQFGYTYNQAEERLSKDMVMAYSPFGEQAEEFRSIRSQLLSNWYSIDRKTLAIISPESGEGRSYVAANLALAFSQLGRSTLLVDADLRAPSQHEIFHFSRRIGLSMLLAGRIKLEDMDDLPDQISSFQHLSVLGCGAIPPNPGELLSQERFPLILRELKKYYDVIIIDTPPATYQADVRSIAAVAASALLVTRSGRSKMDKAKELINMMGDVKATVVGGVLNQF</sequence>
<dbReference type="CDD" id="cd05387">
    <property type="entry name" value="BY-kinase"/>
    <property type="match status" value="1"/>
</dbReference>
<dbReference type="InterPro" id="IPR005702">
    <property type="entry name" value="Wzc-like_C"/>
</dbReference>
<dbReference type="InterPro" id="IPR037257">
    <property type="entry name" value="T2SS_E_N_sf"/>
</dbReference>
<evidence type="ECO:0000256" key="2">
    <source>
        <dbReference type="ARBA" id="ARBA00011903"/>
    </source>
</evidence>
<dbReference type="PANTHER" id="PTHR32309">
    <property type="entry name" value="TYROSINE-PROTEIN KINASE"/>
    <property type="match status" value="1"/>
</dbReference>
<accession>A0A3B0YIU8</accession>
<evidence type="ECO:0000256" key="4">
    <source>
        <dbReference type="ARBA" id="ARBA00022741"/>
    </source>
</evidence>
<protein>
    <recommendedName>
        <fullName evidence="2">non-specific protein-tyrosine kinase</fullName>
        <ecNumber evidence="2">2.7.10.2</ecNumber>
    </recommendedName>
</protein>
<dbReference type="Pfam" id="PF13614">
    <property type="entry name" value="AAA_31"/>
    <property type="match status" value="1"/>
</dbReference>
<reference evidence="10" key="1">
    <citation type="submission" date="2018-06" db="EMBL/GenBank/DDBJ databases">
        <authorList>
            <person name="Zhirakovskaya E."/>
        </authorList>
    </citation>
    <scope>NUCLEOTIDE SEQUENCE</scope>
</reference>
<dbReference type="SUPFAM" id="SSF160246">
    <property type="entry name" value="EspE N-terminal domain-like"/>
    <property type="match status" value="1"/>
</dbReference>
<dbReference type="Gene3D" id="3.40.50.300">
    <property type="entry name" value="P-loop containing nucleotide triphosphate hydrolases"/>
    <property type="match status" value="1"/>
</dbReference>
<evidence type="ECO:0000259" key="9">
    <source>
        <dbReference type="Pfam" id="PF13614"/>
    </source>
</evidence>
<proteinExistence type="inferred from homology"/>
<gene>
    <name evidence="10" type="ORF">MNBD_GAMMA13-1863</name>
</gene>
<evidence type="ECO:0000256" key="7">
    <source>
        <dbReference type="ARBA" id="ARBA00023137"/>
    </source>
</evidence>
<feature type="domain" description="AAA" evidence="9">
    <location>
        <begin position="165"/>
        <end position="329"/>
    </location>
</feature>
<comment type="similarity">
    <text evidence="1">Belongs to the CpsD/CapB family.</text>
</comment>
<keyword evidence="3" id="KW-0808">Transferase</keyword>
<dbReference type="PANTHER" id="PTHR32309:SF13">
    <property type="entry name" value="FERRIC ENTEROBACTIN TRANSPORT PROTEIN FEPE"/>
    <property type="match status" value="1"/>
</dbReference>
<keyword evidence="7" id="KW-0829">Tyrosine-protein kinase</keyword>
<dbReference type="EC" id="2.7.10.2" evidence="2"/>
<dbReference type="GO" id="GO:0005524">
    <property type="term" value="F:ATP binding"/>
    <property type="evidence" value="ECO:0007669"/>
    <property type="project" value="UniProtKB-KW"/>
</dbReference>
<evidence type="ECO:0000256" key="3">
    <source>
        <dbReference type="ARBA" id="ARBA00022679"/>
    </source>
</evidence>
<dbReference type="InterPro" id="IPR025669">
    <property type="entry name" value="AAA_dom"/>
</dbReference>
<keyword evidence="5" id="KW-0418">Kinase</keyword>
<keyword evidence="6" id="KW-0067">ATP-binding</keyword>
<evidence type="ECO:0000256" key="6">
    <source>
        <dbReference type="ARBA" id="ARBA00022840"/>
    </source>
</evidence>
<dbReference type="GO" id="GO:0005886">
    <property type="term" value="C:plasma membrane"/>
    <property type="evidence" value="ECO:0007669"/>
    <property type="project" value="TreeGrafter"/>
</dbReference>
<organism evidence="10">
    <name type="scientific">hydrothermal vent metagenome</name>
    <dbReference type="NCBI Taxonomy" id="652676"/>
    <lineage>
        <taxon>unclassified sequences</taxon>
        <taxon>metagenomes</taxon>
        <taxon>ecological metagenomes</taxon>
    </lineage>
</organism>